<comment type="caution">
    <text evidence="1">The sequence shown here is derived from an EMBL/GenBank/DDBJ whole genome shotgun (WGS) entry which is preliminary data.</text>
</comment>
<keyword evidence="2" id="KW-1185">Reference proteome</keyword>
<dbReference type="Proteomes" id="UP000689195">
    <property type="component" value="Unassembled WGS sequence"/>
</dbReference>
<reference evidence="1" key="1">
    <citation type="submission" date="2021-01" db="EMBL/GenBank/DDBJ databases">
        <authorList>
            <consortium name="Genoscope - CEA"/>
            <person name="William W."/>
        </authorList>
    </citation>
    <scope>NUCLEOTIDE SEQUENCE</scope>
</reference>
<proteinExistence type="predicted"/>
<dbReference type="AlphaFoldDB" id="A0A8S1XMV6"/>
<organism evidence="1 2">
    <name type="scientific">Paramecium pentaurelia</name>
    <dbReference type="NCBI Taxonomy" id="43138"/>
    <lineage>
        <taxon>Eukaryota</taxon>
        <taxon>Sar</taxon>
        <taxon>Alveolata</taxon>
        <taxon>Ciliophora</taxon>
        <taxon>Intramacronucleata</taxon>
        <taxon>Oligohymenophorea</taxon>
        <taxon>Peniculida</taxon>
        <taxon>Parameciidae</taxon>
        <taxon>Paramecium</taxon>
    </lineage>
</organism>
<name>A0A8S1XMV6_9CILI</name>
<protein>
    <submittedName>
        <fullName evidence="1">Uncharacterized protein</fullName>
    </submittedName>
</protein>
<gene>
    <name evidence="1" type="ORF">PPENT_87.1.T1310013</name>
</gene>
<dbReference type="EMBL" id="CAJJDO010000131">
    <property type="protein sequence ID" value="CAD8202389.1"/>
    <property type="molecule type" value="Genomic_DNA"/>
</dbReference>
<evidence type="ECO:0000313" key="2">
    <source>
        <dbReference type="Proteomes" id="UP000689195"/>
    </source>
</evidence>
<accession>A0A8S1XMV6</accession>
<sequence>MLHIHFSDQYIEGNIFGKILKHYQGLSLILPRDIEIFSRAEKIKSQILYFEKKKMGEIYTTNQSRKHLILIKMVIKMFNYLSRGVTCKALIWQIKFFNKIKLVCMHKMKFSLNCIKAIKDSNKFGNQMKILDEII</sequence>
<evidence type="ECO:0000313" key="1">
    <source>
        <dbReference type="EMBL" id="CAD8202389.1"/>
    </source>
</evidence>